<evidence type="ECO:0000256" key="1">
    <source>
        <dbReference type="ARBA" id="ARBA00004141"/>
    </source>
</evidence>
<feature type="transmembrane region" description="Helical" evidence="7">
    <location>
        <begin position="539"/>
        <end position="559"/>
    </location>
</feature>
<dbReference type="EnsemblFungi" id="PTTG_00437-t43_1">
    <property type="protein sequence ID" value="PTTG_00437-t43_1-p1"/>
    <property type="gene ID" value="PTTG_00437"/>
</dbReference>
<keyword evidence="11" id="KW-1185">Reference proteome</keyword>
<dbReference type="GO" id="GO:0016020">
    <property type="term" value="C:membrane"/>
    <property type="evidence" value="ECO:0007669"/>
    <property type="project" value="UniProtKB-SubCell"/>
</dbReference>
<keyword evidence="3 7" id="KW-0812">Transmembrane</keyword>
<reference evidence="10 11" key="3">
    <citation type="journal article" date="2017" name="G3 (Bethesda)">
        <title>Comparative analysis highlights variable genome content of wheat rusts and divergence of the mating loci.</title>
        <authorList>
            <person name="Cuomo C.A."/>
            <person name="Bakkeren G."/>
            <person name="Khalil H.B."/>
            <person name="Panwar V."/>
            <person name="Joly D."/>
            <person name="Linning R."/>
            <person name="Sakthikumar S."/>
            <person name="Song X."/>
            <person name="Adiconis X."/>
            <person name="Fan L."/>
            <person name="Goldberg J.M."/>
            <person name="Levin J.Z."/>
            <person name="Young S."/>
            <person name="Zeng Q."/>
            <person name="Anikster Y."/>
            <person name="Bruce M."/>
            <person name="Wang M."/>
            <person name="Yin C."/>
            <person name="McCallum B."/>
            <person name="Szabo L.J."/>
            <person name="Hulbert S."/>
            <person name="Chen X."/>
            <person name="Fellers J.P."/>
        </authorList>
    </citation>
    <scope>NUCLEOTIDE SEQUENCE</scope>
    <source>
        <strain evidence="10">isolate 1-1 / race 1 (BBBD)</strain>
        <strain evidence="11">Isolate 1-1 / race 1 (BBBD)</strain>
    </source>
</reference>
<evidence type="ECO:0000313" key="11">
    <source>
        <dbReference type="Proteomes" id="UP000005240"/>
    </source>
</evidence>
<evidence type="ECO:0000313" key="9">
    <source>
        <dbReference type="EMBL" id="OAV99273.1"/>
    </source>
</evidence>
<feature type="transmembrane region" description="Helical" evidence="7">
    <location>
        <begin position="355"/>
        <end position="375"/>
    </location>
</feature>
<feature type="transmembrane region" description="Helical" evidence="7">
    <location>
        <begin position="268"/>
        <end position="287"/>
    </location>
</feature>
<feature type="domain" description="Major facilitator superfamily (MFS) profile" evidence="8">
    <location>
        <begin position="78"/>
        <end position="563"/>
    </location>
</feature>
<feature type="region of interest" description="Disordered" evidence="6">
    <location>
        <begin position="1"/>
        <end position="27"/>
    </location>
</feature>
<evidence type="ECO:0000256" key="3">
    <source>
        <dbReference type="ARBA" id="ARBA00022692"/>
    </source>
</evidence>
<dbReference type="PANTHER" id="PTHR42718:SF9">
    <property type="entry name" value="MAJOR FACILITATOR SUPERFAMILY MULTIDRUG TRANSPORTER MFSC"/>
    <property type="match status" value="1"/>
</dbReference>
<dbReference type="EMBL" id="ADAS02000003">
    <property type="protein sequence ID" value="OAV99273.1"/>
    <property type="molecule type" value="Genomic_DNA"/>
</dbReference>
<feature type="transmembrane region" description="Helical" evidence="7">
    <location>
        <begin position="144"/>
        <end position="164"/>
    </location>
</feature>
<keyword evidence="5 7" id="KW-0472">Membrane</keyword>
<dbReference type="InterPro" id="IPR011701">
    <property type="entry name" value="MFS"/>
</dbReference>
<evidence type="ECO:0000256" key="7">
    <source>
        <dbReference type="SAM" id="Phobius"/>
    </source>
</evidence>
<dbReference type="Gene3D" id="1.20.1250.20">
    <property type="entry name" value="MFS general substrate transporter like domains"/>
    <property type="match status" value="1"/>
</dbReference>
<evidence type="ECO:0000256" key="4">
    <source>
        <dbReference type="ARBA" id="ARBA00022989"/>
    </source>
</evidence>
<proteinExistence type="predicted"/>
<evidence type="ECO:0000259" key="8">
    <source>
        <dbReference type="PROSITE" id="PS50850"/>
    </source>
</evidence>
<organism evidence="9">
    <name type="scientific">Puccinia triticina (isolate 1-1 / race 1 (BBBD))</name>
    <name type="common">Brown leaf rust fungus</name>
    <dbReference type="NCBI Taxonomy" id="630390"/>
    <lineage>
        <taxon>Eukaryota</taxon>
        <taxon>Fungi</taxon>
        <taxon>Dikarya</taxon>
        <taxon>Basidiomycota</taxon>
        <taxon>Pucciniomycotina</taxon>
        <taxon>Pucciniomycetes</taxon>
        <taxon>Pucciniales</taxon>
        <taxon>Pucciniaceae</taxon>
        <taxon>Puccinia</taxon>
    </lineage>
</organism>
<evidence type="ECO:0000313" key="10">
    <source>
        <dbReference type="EnsemblFungi" id="PTTG_00437-t43_1-p1"/>
    </source>
</evidence>
<dbReference type="Proteomes" id="UP000005240">
    <property type="component" value="Unassembled WGS sequence"/>
</dbReference>
<keyword evidence="4 7" id="KW-1133">Transmembrane helix</keyword>
<reference evidence="9" key="2">
    <citation type="submission" date="2016-05" db="EMBL/GenBank/DDBJ databases">
        <title>Comparative analysis highlights variable genome content of wheat rusts and divergence of the mating loci.</title>
        <authorList>
            <person name="Cuomo C.A."/>
            <person name="Bakkeren G."/>
            <person name="Szabo L."/>
            <person name="Khalil H."/>
            <person name="Joly D."/>
            <person name="Goldberg J."/>
            <person name="Young S."/>
            <person name="Zeng Q."/>
            <person name="Fellers J."/>
        </authorList>
    </citation>
    <scope>NUCLEOTIDE SEQUENCE [LARGE SCALE GENOMIC DNA]</scope>
    <source>
        <strain evidence="9">1-1 BBBD Race 1</strain>
    </source>
</reference>
<protein>
    <submittedName>
        <fullName evidence="10">MFS domain-containing protein</fullName>
    </submittedName>
</protein>
<keyword evidence="2" id="KW-0813">Transport</keyword>
<dbReference type="GO" id="GO:0022857">
    <property type="term" value="F:transmembrane transporter activity"/>
    <property type="evidence" value="ECO:0007669"/>
    <property type="project" value="InterPro"/>
</dbReference>
<feature type="compositionally biased region" description="Low complexity" evidence="6">
    <location>
        <begin position="1"/>
        <end position="24"/>
    </location>
</feature>
<feature type="transmembrane region" description="Helical" evidence="7">
    <location>
        <begin position="170"/>
        <end position="191"/>
    </location>
</feature>
<gene>
    <name evidence="9" type="ORF">PTTG_00437</name>
</gene>
<dbReference type="Pfam" id="PF07690">
    <property type="entry name" value="MFS_1"/>
    <property type="match status" value="2"/>
</dbReference>
<feature type="transmembrane region" description="Helical" evidence="7">
    <location>
        <begin position="203"/>
        <end position="225"/>
    </location>
</feature>
<evidence type="ECO:0000256" key="5">
    <source>
        <dbReference type="ARBA" id="ARBA00023136"/>
    </source>
</evidence>
<feature type="transmembrane region" description="Helical" evidence="7">
    <location>
        <begin position="237"/>
        <end position="256"/>
    </location>
</feature>
<feature type="transmembrane region" description="Helical" evidence="7">
    <location>
        <begin position="420"/>
        <end position="439"/>
    </location>
</feature>
<feature type="transmembrane region" description="Helical" evidence="7">
    <location>
        <begin position="445"/>
        <end position="470"/>
    </location>
</feature>
<sequence length="581" mass="62808">MLLASSVQSVLSPRSSQDSLSSTSMARHDEFRPSTIIKSFTPDSEPIIYLSIPPRSPTDPRSSKEDVQPISGARALAMIVVCVTASIISNASSVSMNLLIPSIQRELEIEASNLQWISSGFPLGFGSCLLLFGRLADLFGHKRFIQLGTSFYALASLGCALSRTHVQLSILRVLQGLGAAATAPSIIGVLGNHLEPESMLKRVGFAGLSAGFPLGASFSMLVGGLITETTGAGWRSFFYFCAASASAICVSATLVIPKDKERVNDGGIDWLGGFLIITGLTGLILSLAISSREESNRTVVLLAIIFSLLILASFLYWQKVLEDRMNESFQHGEGWEMATEPILKLDLFKRDHHQFLVVLTVVCLLWFSFVSQNFFFHEYLQDFLGLSLRKSVIRFIPLPVVGLLLNITFGFVSPIVPTQLLIVFGCMGTATSCLLSALMNPSAGYWTYNFASVTLSVVGPGFVVPIAKMYSSQIASQSEQAVAGGLFHTVSQIGSAVGLSLTTLLQVHVTSYRSRQEGTVVNNDLTVASPEAYLDGLRAAFWLCFGVLCLATCLSVVFLRNLKLVGNKKNSSIEEDGIQKI</sequence>
<dbReference type="PROSITE" id="PS50850">
    <property type="entry name" value="MFS"/>
    <property type="match status" value="1"/>
</dbReference>
<dbReference type="OrthoDB" id="2501115at2759"/>
<evidence type="ECO:0000256" key="6">
    <source>
        <dbReference type="SAM" id="MobiDB-lite"/>
    </source>
</evidence>
<dbReference type="InterPro" id="IPR020846">
    <property type="entry name" value="MFS_dom"/>
</dbReference>
<dbReference type="PANTHER" id="PTHR42718">
    <property type="entry name" value="MAJOR FACILITATOR SUPERFAMILY MULTIDRUG TRANSPORTER MFSC"/>
    <property type="match status" value="1"/>
</dbReference>
<accession>A0A180H4F9</accession>
<reference evidence="9" key="1">
    <citation type="submission" date="2009-11" db="EMBL/GenBank/DDBJ databases">
        <authorList>
            <consortium name="The Broad Institute Genome Sequencing Platform"/>
            <person name="Ward D."/>
            <person name="Feldgarden M."/>
            <person name="Earl A."/>
            <person name="Young S.K."/>
            <person name="Zeng Q."/>
            <person name="Koehrsen M."/>
            <person name="Alvarado L."/>
            <person name="Berlin A."/>
            <person name="Bochicchio J."/>
            <person name="Borenstein D."/>
            <person name="Chapman S.B."/>
            <person name="Chen Z."/>
            <person name="Engels R."/>
            <person name="Freedman E."/>
            <person name="Gellesch M."/>
            <person name="Goldberg J."/>
            <person name="Griggs A."/>
            <person name="Gujja S."/>
            <person name="Heilman E."/>
            <person name="Heiman D."/>
            <person name="Hepburn T."/>
            <person name="Howarth C."/>
            <person name="Jen D."/>
            <person name="Larson L."/>
            <person name="Lewis B."/>
            <person name="Mehta T."/>
            <person name="Park D."/>
            <person name="Pearson M."/>
            <person name="Roberts A."/>
            <person name="Saif S."/>
            <person name="Shea T."/>
            <person name="Shenoy N."/>
            <person name="Sisk P."/>
            <person name="Stolte C."/>
            <person name="Sykes S."/>
            <person name="Thomson T."/>
            <person name="Walk T."/>
            <person name="White J."/>
            <person name="Yandava C."/>
            <person name="Izard J."/>
            <person name="Baranova O.V."/>
            <person name="Blanton J.M."/>
            <person name="Tanner A.C."/>
            <person name="Dewhirst F.E."/>
            <person name="Haas B."/>
            <person name="Nusbaum C."/>
            <person name="Birren B."/>
        </authorList>
    </citation>
    <scope>NUCLEOTIDE SEQUENCE [LARGE SCALE GENOMIC DNA]</scope>
    <source>
        <strain evidence="9">1-1 BBBD Race 1</strain>
    </source>
</reference>
<comment type="subcellular location">
    <subcellularLocation>
        <location evidence="1">Membrane</location>
        <topology evidence="1">Multi-pass membrane protein</topology>
    </subcellularLocation>
</comment>
<feature type="transmembrane region" description="Helical" evidence="7">
    <location>
        <begin position="299"/>
        <end position="317"/>
    </location>
</feature>
<dbReference type="SUPFAM" id="SSF103473">
    <property type="entry name" value="MFS general substrate transporter"/>
    <property type="match status" value="1"/>
</dbReference>
<dbReference type="VEuPathDB" id="FungiDB:PTTG_00437"/>
<dbReference type="AlphaFoldDB" id="A0A180H4F9"/>
<reference evidence="10" key="4">
    <citation type="submission" date="2025-05" db="UniProtKB">
        <authorList>
            <consortium name="EnsemblFungi"/>
        </authorList>
    </citation>
    <scope>IDENTIFICATION</scope>
    <source>
        <strain evidence="10">isolate 1-1 / race 1 (BBBD)</strain>
    </source>
</reference>
<dbReference type="InterPro" id="IPR036259">
    <property type="entry name" value="MFS_trans_sf"/>
</dbReference>
<evidence type="ECO:0000256" key="2">
    <source>
        <dbReference type="ARBA" id="ARBA00022448"/>
    </source>
</evidence>
<feature type="transmembrane region" description="Helical" evidence="7">
    <location>
        <begin position="395"/>
        <end position="413"/>
    </location>
</feature>
<name>A0A180H4F9_PUCT1</name>
<dbReference type="STRING" id="630390.A0A180H4F9"/>
<dbReference type="Gene3D" id="1.20.1720.10">
    <property type="entry name" value="Multidrug resistance protein D"/>
    <property type="match status" value="1"/>
</dbReference>